<sequence length="228" mass="27344">MQPYLFPYIGYFQLIHAVDKFVVYDDIEYSKKGWVNRNRILVNGKDQLFTLPLKKDSDYLHISKRKLADNYRTEAKKIFNKINSIYKNAPYYDEVNRLIFDCLTYEDRNLFNFVYHSIREIINFLEIKTELLIFSKIGIKERLKGEQCVIQICKHLKASQYINAIGGVELYNKKIFLKENIKLNFIKSNFIEYKQFDNIFVPWLSIIDIMMFNSTKEIKKMLYSYALI</sequence>
<evidence type="ECO:0000313" key="1">
    <source>
        <dbReference type="EMBL" id="KKT39165.1"/>
    </source>
</evidence>
<comment type="caution">
    <text evidence="1">The sequence shown here is derived from an EMBL/GenBank/DDBJ whole genome shotgun (WGS) entry which is preliminary data.</text>
</comment>
<protein>
    <recommendedName>
        <fullName evidence="3">WbqC-like protein</fullName>
    </recommendedName>
</protein>
<evidence type="ECO:0008006" key="3">
    <source>
        <dbReference type="Google" id="ProtNLM"/>
    </source>
</evidence>
<dbReference type="EMBL" id="LCHM01000001">
    <property type="protein sequence ID" value="KKT39165.1"/>
    <property type="molecule type" value="Genomic_DNA"/>
</dbReference>
<dbReference type="PATRIC" id="fig|1618447.3.peg.75"/>
<name>A0A0G1GX08_9BACT</name>
<accession>A0A0G1GX08</accession>
<dbReference type="Proteomes" id="UP000034617">
    <property type="component" value="Unassembled WGS sequence"/>
</dbReference>
<gene>
    <name evidence="1" type="ORF">UW22_C0001G0076</name>
</gene>
<evidence type="ECO:0000313" key="2">
    <source>
        <dbReference type="Proteomes" id="UP000034617"/>
    </source>
</evidence>
<dbReference type="Pfam" id="PF08889">
    <property type="entry name" value="WbqC"/>
    <property type="match status" value="1"/>
</dbReference>
<organism evidence="1 2">
    <name type="scientific">Candidatus Gottesmanbacteria bacterium GW2011_GWB1_44_11c</name>
    <dbReference type="NCBI Taxonomy" id="1618447"/>
    <lineage>
        <taxon>Bacteria</taxon>
        <taxon>Candidatus Gottesmaniibacteriota</taxon>
    </lineage>
</organism>
<dbReference type="InterPro" id="IPR014985">
    <property type="entry name" value="WbqC"/>
</dbReference>
<reference evidence="1 2" key="1">
    <citation type="journal article" date="2015" name="Nature">
        <title>rRNA introns, odd ribosomes, and small enigmatic genomes across a large radiation of phyla.</title>
        <authorList>
            <person name="Brown C.T."/>
            <person name="Hug L.A."/>
            <person name="Thomas B.C."/>
            <person name="Sharon I."/>
            <person name="Castelle C.J."/>
            <person name="Singh A."/>
            <person name="Wilkins M.J."/>
            <person name="Williams K.H."/>
            <person name="Banfield J.F."/>
        </authorList>
    </citation>
    <scope>NUCLEOTIDE SEQUENCE [LARGE SCALE GENOMIC DNA]</scope>
</reference>
<dbReference type="AlphaFoldDB" id="A0A0G1GX08"/>
<proteinExistence type="predicted"/>